<dbReference type="Pfam" id="PF14529">
    <property type="entry name" value="Exo_endo_phos_2"/>
    <property type="match status" value="1"/>
</dbReference>
<feature type="domain" description="Endonuclease/exonuclease/phosphatase" evidence="1">
    <location>
        <begin position="8"/>
        <end position="91"/>
    </location>
</feature>
<sequence>MEGLFEDNTIILGDFNPKKTTWGSTITNARGSELGNLINKAFLTLNDGTHTFPSNSYSSTDVLDLTFVSPGIFPYSSWRVLDNIGSDHLPILVKINLKVNHTGVKNLHWNFKKANWSLFENISNDLLRKNLFWTTWKMNGLISNTPFLQLLSLQSLGGKVNRPILSLPTIQTLLSH</sequence>
<proteinExistence type="predicted"/>
<reference evidence="2" key="1">
    <citation type="submission" date="2020-07" db="EMBL/GenBank/DDBJ databases">
        <title>Multicomponent nature underlies the extraordinary mechanical properties of spider dragline silk.</title>
        <authorList>
            <person name="Kono N."/>
            <person name="Nakamura H."/>
            <person name="Mori M."/>
            <person name="Yoshida Y."/>
            <person name="Ohtoshi R."/>
            <person name="Malay A.D."/>
            <person name="Moran D.A.P."/>
            <person name="Tomita M."/>
            <person name="Numata K."/>
            <person name="Arakawa K."/>
        </authorList>
    </citation>
    <scope>NUCLEOTIDE SEQUENCE</scope>
</reference>
<dbReference type="OrthoDB" id="6436593at2759"/>
<dbReference type="Gene3D" id="3.60.10.10">
    <property type="entry name" value="Endonuclease/exonuclease/phosphatase"/>
    <property type="match status" value="1"/>
</dbReference>
<evidence type="ECO:0000313" key="2">
    <source>
        <dbReference type="EMBL" id="GFR30782.1"/>
    </source>
</evidence>
<evidence type="ECO:0000313" key="3">
    <source>
        <dbReference type="Proteomes" id="UP000887116"/>
    </source>
</evidence>
<name>A0A8X6HVF3_TRICU</name>
<evidence type="ECO:0000259" key="1">
    <source>
        <dbReference type="Pfam" id="PF14529"/>
    </source>
</evidence>
<dbReference type="Proteomes" id="UP000887116">
    <property type="component" value="Unassembled WGS sequence"/>
</dbReference>
<dbReference type="EMBL" id="BMAO01029305">
    <property type="protein sequence ID" value="GFR30782.1"/>
    <property type="molecule type" value="Genomic_DNA"/>
</dbReference>
<dbReference type="GO" id="GO:0003964">
    <property type="term" value="F:RNA-directed DNA polymerase activity"/>
    <property type="evidence" value="ECO:0007669"/>
    <property type="project" value="UniProtKB-KW"/>
</dbReference>
<dbReference type="SUPFAM" id="SSF56219">
    <property type="entry name" value="DNase I-like"/>
    <property type="match status" value="1"/>
</dbReference>
<protein>
    <submittedName>
        <fullName evidence="2">RNA-directed DNA polymerase from mobile element jockey</fullName>
    </submittedName>
</protein>
<dbReference type="AlphaFoldDB" id="A0A8X6HVF3"/>
<organism evidence="2 3">
    <name type="scientific">Trichonephila clavata</name>
    <name type="common">Joro spider</name>
    <name type="synonym">Nephila clavata</name>
    <dbReference type="NCBI Taxonomy" id="2740835"/>
    <lineage>
        <taxon>Eukaryota</taxon>
        <taxon>Metazoa</taxon>
        <taxon>Ecdysozoa</taxon>
        <taxon>Arthropoda</taxon>
        <taxon>Chelicerata</taxon>
        <taxon>Arachnida</taxon>
        <taxon>Araneae</taxon>
        <taxon>Araneomorphae</taxon>
        <taxon>Entelegynae</taxon>
        <taxon>Araneoidea</taxon>
        <taxon>Nephilidae</taxon>
        <taxon>Trichonephila</taxon>
    </lineage>
</organism>
<dbReference type="PANTHER" id="PTHR33273">
    <property type="entry name" value="DOMAIN-CONTAINING PROTEIN, PUTATIVE-RELATED"/>
    <property type="match status" value="1"/>
</dbReference>
<comment type="caution">
    <text evidence="2">The sequence shown here is derived from an EMBL/GenBank/DDBJ whole genome shotgun (WGS) entry which is preliminary data.</text>
</comment>
<dbReference type="InterPro" id="IPR036691">
    <property type="entry name" value="Endo/exonu/phosph_ase_sf"/>
</dbReference>
<keyword evidence="3" id="KW-1185">Reference proteome</keyword>
<dbReference type="InterPro" id="IPR005135">
    <property type="entry name" value="Endo/exonuclease/phosphatase"/>
</dbReference>
<keyword evidence="2" id="KW-0808">Transferase</keyword>
<keyword evidence="2" id="KW-0548">Nucleotidyltransferase</keyword>
<dbReference type="PANTHER" id="PTHR33273:SF4">
    <property type="entry name" value="ENDONUCLEASE_EXONUCLEASE_PHOSPHATASE DOMAIN-CONTAINING PROTEIN"/>
    <property type="match status" value="1"/>
</dbReference>
<gene>
    <name evidence="2" type="primary">jockeypol_57</name>
    <name evidence="2" type="ORF">TNCT_243361</name>
</gene>
<keyword evidence="2" id="KW-0695">RNA-directed DNA polymerase</keyword>
<accession>A0A8X6HVF3</accession>